<evidence type="ECO:0000256" key="7">
    <source>
        <dbReference type="ARBA" id="ARBA00048741"/>
    </source>
</evidence>
<dbReference type="Proteomes" id="UP000529637">
    <property type="component" value="Unassembled WGS sequence"/>
</dbReference>
<dbReference type="CDD" id="cd01991">
    <property type="entry name" value="Asn_synthase_B_C"/>
    <property type="match status" value="1"/>
</dbReference>
<comment type="catalytic activity">
    <reaction evidence="7">
        <text>L-aspartate + L-glutamine + ATP + H2O = L-asparagine + L-glutamate + AMP + diphosphate + H(+)</text>
        <dbReference type="Rhea" id="RHEA:12228"/>
        <dbReference type="ChEBI" id="CHEBI:15377"/>
        <dbReference type="ChEBI" id="CHEBI:15378"/>
        <dbReference type="ChEBI" id="CHEBI:29985"/>
        <dbReference type="ChEBI" id="CHEBI:29991"/>
        <dbReference type="ChEBI" id="CHEBI:30616"/>
        <dbReference type="ChEBI" id="CHEBI:33019"/>
        <dbReference type="ChEBI" id="CHEBI:58048"/>
        <dbReference type="ChEBI" id="CHEBI:58359"/>
        <dbReference type="ChEBI" id="CHEBI:456215"/>
        <dbReference type="EC" id="6.3.5.4"/>
    </reaction>
</comment>
<dbReference type="GO" id="GO:0005524">
    <property type="term" value="F:ATP binding"/>
    <property type="evidence" value="ECO:0007669"/>
    <property type="project" value="UniProtKB-KW"/>
</dbReference>
<dbReference type="InterPro" id="IPR029055">
    <property type="entry name" value="Ntn_hydrolases_N"/>
</dbReference>
<dbReference type="AlphaFoldDB" id="A0A7Y6TYK6"/>
<evidence type="ECO:0000256" key="3">
    <source>
        <dbReference type="ARBA" id="ARBA00012737"/>
    </source>
</evidence>
<dbReference type="InterPro" id="IPR017932">
    <property type="entry name" value="GATase_2_dom"/>
</dbReference>
<dbReference type="GO" id="GO:0004066">
    <property type="term" value="F:asparagine synthase (glutamine-hydrolyzing) activity"/>
    <property type="evidence" value="ECO:0007669"/>
    <property type="project" value="UniProtKB-EC"/>
</dbReference>
<dbReference type="GO" id="GO:0005829">
    <property type="term" value="C:cytosol"/>
    <property type="evidence" value="ECO:0007669"/>
    <property type="project" value="TreeGrafter"/>
</dbReference>
<evidence type="ECO:0000256" key="9">
    <source>
        <dbReference type="PIRSR" id="PIRSR001589-2"/>
    </source>
</evidence>
<reference evidence="12 13" key="1">
    <citation type="submission" date="2020-06" db="EMBL/GenBank/DDBJ databases">
        <title>Schlegella sp. ID0723 isolated from air conditioner.</title>
        <authorList>
            <person name="Kim D.Y."/>
            <person name="Kim D.-U."/>
        </authorList>
    </citation>
    <scope>NUCLEOTIDE SEQUENCE [LARGE SCALE GENOMIC DNA]</scope>
    <source>
        <strain evidence="12 13">ID0723</strain>
    </source>
</reference>
<dbReference type="PROSITE" id="PS51278">
    <property type="entry name" value="GATASE_TYPE_2"/>
    <property type="match status" value="1"/>
</dbReference>
<proteinExistence type="inferred from homology"/>
<dbReference type="InterPro" id="IPR006426">
    <property type="entry name" value="Asn_synth_AEB"/>
</dbReference>
<dbReference type="PANTHER" id="PTHR43284">
    <property type="entry name" value="ASPARAGINE SYNTHETASE (GLUTAMINE-HYDROLYZING)"/>
    <property type="match status" value="1"/>
</dbReference>
<feature type="site" description="Important for beta-aspartyl-AMP intermediate formation" evidence="10">
    <location>
        <position position="372"/>
    </location>
</feature>
<evidence type="ECO:0000313" key="12">
    <source>
        <dbReference type="EMBL" id="NUZ08181.1"/>
    </source>
</evidence>
<evidence type="ECO:0000256" key="10">
    <source>
        <dbReference type="PIRSR" id="PIRSR001589-3"/>
    </source>
</evidence>
<dbReference type="CDD" id="cd00712">
    <property type="entry name" value="AsnB"/>
    <property type="match status" value="1"/>
</dbReference>
<dbReference type="EC" id="6.3.5.4" evidence="3"/>
<dbReference type="RefSeq" id="WP_176071016.1">
    <property type="nucleotide sequence ID" value="NZ_JABWMJ010000011.1"/>
</dbReference>
<keyword evidence="8" id="KW-0061">Asparagine biosynthesis</keyword>
<dbReference type="PANTHER" id="PTHR43284:SF1">
    <property type="entry name" value="ASPARAGINE SYNTHETASE"/>
    <property type="match status" value="1"/>
</dbReference>
<dbReference type="Pfam" id="PF13522">
    <property type="entry name" value="GATase_6"/>
    <property type="match status" value="1"/>
</dbReference>
<comment type="caution">
    <text evidence="12">The sequence shown here is derived from an EMBL/GenBank/DDBJ whole genome shotgun (WGS) entry which is preliminary data.</text>
</comment>
<accession>A0A7Y6TYK6</accession>
<dbReference type="InterPro" id="IPR051786">
    <property type="entry name" value="ASN_synthetase/amidase"/>
</dbReference>
<dbReference type="InterPro" id="IPR001962">
    <property type="entry name" value="Asn_synthase"/>
</dbReference>
<keyword evidence="12" id="KW-0436">Ligase</keyword>
<evidence type="ECO:0000256" key="1">
    <source>
        <dbReference type="ARBA" id="ARBA00005187"/>
    </source>
</evidence>
<evidence type="ECO:0000256" key="2">
    <source>
        <dbReference type="ARBA" id="ARBA00005752"/>
    </source>
</evidence>
<keyword evidence="13" id="KW-1185">Reference proteome</keyword>
<evidence type="ECO:0000259" key="11">
    <source>
        <dbReference type="PROSITE" id="PS51278"/>
    </source>
</evidence>
<protein>
    <recommendedName>
        <fullName evidence="3">asparagine synthase (glutamine-hydrolyzing)</fullName>
        <ecNumber evidence="3">6.3.5.4</ecNumber>
    </recommendedName>
</protein>
<comment type="pathway">
    <text evidence="1">Amino-acid biosynthesis; L-asparagine biosynthesis; L-asparagine from L-aspartate (L-Gln route): step 1/1.</text>
</comment>
<dbReference type="InterPro" id="IPR014729">
    <property type="entry name" value="Rossmann-like_a/b/a_fold"/>
</dbReference>
<dbReference type="EMBL" id="JABWMJ010000011">
    <property type="protein sequence ID" value="NUZ08181.1"/>
    <property type="molecule type" value="Genomic_DNA"/>
</dbReference>
<dbReference type="InterPro" id="IPR033738">
    <property type="entry name" value="AsnB_N"/>
</dbReference>
<feature type="binding site" evidence="9">
    <location>
        <position position="100"/>
    </location>
    <ligand>
        <name>L-glutamine</name>
        <dbReference type="ChEBI" id="CHEBI:58359"/>
    </ligand>
</feature>
<evidence type="ECO:0000256" key="4">
    <source>
        <dbReference type="ARBA" id="ARBA00022741"/>
    </source>
</evidence>
<evidence type="ECO:0000256" key="6">
    <source>
        <dbReference type="ARBA" id="ARBA00022962"/>
    </source>
</evidence>
<keyword evidence="5 9" id="KW-0067">ATP-binding</keyword>
<comment type="similarity">
    <text evidence="2">Belongs to the asparagine synthetase family.</text>
</comment>
<feature type="domain" description="Glutamine amidotransferase type-2" evidence="11">
    <location>
        <begin position="2"/>
        <end position="214"/>
    </location>
</feature>
<keyword evidence="4 9" id="KW-0547">Nucleotide-binding</keyword>
<dbReference type="Gene3D" id="3.40.50.620">
    <property type="entry name" value="HUPs"/>
    <property type="match status" value="1"/>
</dbReference>
<dbReference type="SUPFAM" id="SSF56235">
    <property type="entry name" value="N-terminal nucleophile aminohydrolases (Ntn hydrolases)"/>
    <property type="match status" value="1"/>
</dbReference>
<evidence type="ECO:0000313" key="13">
    <source>
        <dbReference type="Proteomes" id="UP000529637"/>
    </source>
</evidence>
<dbReference type="GO" id="GO:0006529">
    <property type="term" value="P:asparagine biosynthetic process"/>
    <property type="evidence" value="ECO:0007669"/>
    <property type="project" value="UniProtKB-KW"/>
</dbReference>
<evidence type="ECO:0000256" key="5">
    <source>
        <dbReference type="ARBA" id="ARBA00022840"/>
    </source>
</evidence>
<dbReference type="PIRSF" id="PIRSF001589">
    <property type="entry name" value="Asn_synthetase_glu-h"/>
    <property type="match status" value="1"/>
</dbReference>
<evidence type="ECO:0000256" key="8">
    <source>
        <dbReference type="PIRSR" id="PIRSR001589-1"/>
    </source>
</evidence>
<sequence>MCGIAGVWSTAGLDIDTLTRAMTRCLRHRGPDSSDIWVAEPDGLALGHARLAIVDVSELGRQPMRSHSGRYVAVFNGEIYNHPELRERLGPHLPWRGHSDTETLLAAIDAWGLERALAESVGMFALGLWDREQRSLTLARDRMGEKPLYVGNMSKGVAFASELKALRSCPGIDLSFDEDALREYLRVGYVPGNRCAFVGIRKVEPGSMLVYRSAAADPLASRYWSLPTPSARVDAEPTPADDERTIDEFEALLGRSVRGQMLADVPLGAFLSGGIDSSLIVAMMQRASTQRVRTFTMGFSGKRDDESQHAREVATHLGTEHTELFVGAEDVLAIVPSMPEIYDEPFADSSQVPTALLSRLVRRHVTVALSGDAGDELFGGYNRYLAADKLAPIMARVPFALRRAAAGAVRSISADRWDSLATGAHLSGLLRLPPAAGEKMGRIASFLGARDGEAAYLSAVSQWLSSDLIPTTVAAPDLTLPPCDHPSIAQRMMWWDMQTYLPDDILVKVDRAAMASSLETRVPLLDHRIVEFALATPMRFKIRDGQTKWLLRALLRRHLPSALFERPKQGFTLPIGQWLRGPLREWAEALLTPAALSAAGFVDSARVRNLWAEHLAGKTNHQKGLWTILMLQGWLASTRTMPTCEQAAA</sequence>
<dbReference type="Gene3D" id="3.60.20.10">
    <property type="entry name" value="Glutamine Phosphoribosylpyrophosphate, subunit 1, domain 1"/>
    <property type="match status" value="1"/>
</dbReference>
<dbReference type="Pfam" id="PF00733">
    <property type="entry name" value="Asn_synthase"/>
    <property type="match status" value="1"/>
</dbReference>
<dbReference type="SUPFAM" id="SSF52402">
    <property type="entry name" value="Adenine nucleotide alpha hydrolases-like"/>
    <property type="match status" value="1"/>
</dbReference>
<name>A0A7Y6TYK6_9BURK</name>
<feature type="binding site" evidence="9">
    <location>
        <begin position="370"/>
        <end position="371"/>
    </location>
    <ligand>
        <name>ATP</name>
        <dbReference type="ChEBI" id="CHEBI:30616"/>
    </ligand>
</feature>
<keyword evidence="6 8" id="KW-0315">Glutamine amidotransferase</keyword>
<organism evidence="12 13">
    <name type="scientific">Piscinibacter koreensis</name>
    <dbReference type="NCBI Taxonomy" id="2742824"/>
    <lineage>
        <taxon>Bacteria</taxon>
        <taxon>Pseudomonadati</taxon>
        <taxon>Pseudomonadota</taxon>
        <taxon>Betaproteobacteria</taxon>
        <taxon>Burkholderiales</taxon>
        <taxon>Sphaerotilaceae</taxon>
        <taxon>Piscinibacter</taxon>
    </lineage>
</organism>
<feature type="active site" description="For GATase activity" evidence="8">
    <location>
        <position position="2"/>
    </location>
</feature>
<dbReference type="NCBIfam" id="TIGR01536">
    <property type="entry name" value="asn_synth_AEB"/>
    <property type="match status" value="1"/>
</dbReference>
<keyword evidence="8" id="KW-0028">Amino-acid biosynthesis</keyword>
<gene>
    <name evidence="12" type="primary">asnB</name>
    <name evidence="12" type="ORF">HQN59_20690</name>
</gene>